<name>A0ABP0H3U9_CLALP</name>
<dbReference type="Proteomes" id="UP001642483">
    <property type="component" value="Unassembled WGS sequence"/>
</dbReference>
<sequence>MSENRCRPEKTELRHCSLHPETVNHRAWLLYTVVEDSINLPLIFIKVSLRQTTSDAPPTQSVPMSSRRRRLGARMMRSSGLSRNVYVIVVSSKSQPATGEEYKRLLEISVE</sequence>
<accession>A0ABP0H3U9</accession>
<proteinExistence type="predicted"/>
<gene>
    <name evidence="1" type="ORF">CVLEPA_LOCUS31870</name>
</gene>
<evidence type="ECO:0000313" key="2">
    <source>
        <dbReference type="Proteomes" id="UP001642483"/>
    </source>
</evidence>
<organism evidence="1 2">
    <name type="scientific">Clavelina lepadiformis</name>
    <name type="common">Light-bulb sea squirt</name>
    <name type="synonym">Ascidia lepadiformis</name>
    <dbReference type="NCBI Taxonomy" id="159417"/>
    <lineage>
        <taxon>Eukaryota</taxon>
        <taxon>Metazoa</taxon>
        <taxon>Chordata</taxon>
        <taxon>Tunicata</taxon>
        <taxon>Ascidiacea</taxon>
        <taxon>Aplousobranchia</taxon>
        <taxon>Clavelinidae</taxon>
        <taxon>Clavelina</taxon>
    </lineage>
</organism>
<protein>
    <submittedName>
        <fullName evidence="1">Uncharacterized protein</fullName>
    </submittedName>
</protein>
<dbReference type="EMBL" id="CAWYQH010000174">
    <property type="protein sequence ID" value="CAK8698427.1"/>
    <property type="molecule type" value="Genomic_DNA"/>
</dbReference>
<reference evidence="1 2" key="1">
    <citation type="submission" date="2024-02" db="EMBL/GenBank/DDBJ databases">
        <authorList>
            <person name="Daric V."/>
            <person name="Darras S."/>
        </authorList>
    </citation>
    <scope>NUCLEOTIDE SEQUENCE [LARGE SCALE GENOMIC DNA]</scope>
</reference>
<evidence type="ECO:0000313" key="1">
    <source>
        <dbReference type="EMBL" id="CAK8698427.1"/>
    </source>
</evidence>
<comment type="caution">
    <text evidence="1">The sequence shown here is derived from an EMBL/GenBank/DDBJ whole genome shotgun (WGS) entry which is preliminary data.</text>
</comment>
<keyword evidence="2" id="KW-1185">Reference proteome</keyword>